<dbReference type="Pfam" id="PF01555">
    <property type="entry name" value="N6_N4_Mtase"/>
    <property type="match status" value="1"/>
</dbReference>
<name>X1DF55_9ZZZZ</name>
<evidence type="ECO:0000256" key="3">
    <source>
        <dbReference type="SAM" id="MobiDB-lite"/>
    </source>
</evidence>
<evidence type="ECO:0000259" key="4">
    <source>
        <dbReference type="Pfam" id="PF01555"/>
    </source>
</evidence>
<reference evidence="5" key="1">
    <citation type="journal article" date="2014" name="Front. Microbiol.">
        <title>High frequency of phylogenetically diverse reductive dehalogenase-homologous genes in deep subseafloor sedimentary metagenomes.</title>
        <authorList>
            <person name="Kawai M."/>
            <person name="Futagami T."/>
            <person name="Toyoda A."/>
            <person name="Takaki Y."/>
            <person name="Nishi S."/>
            <person name="Hori S."/>
            <person name="Arai W."/>
            <person name="Tsubouchi T."/>
            <person name="Morono Y."/>
            <person name="Uchiyama I."/>
            <person name="Ito T."/>
            <person name="Fujiyama A."/>
            <person name="Inagaki F."/>
            <person name="Takami H."/>
        </authorList>
    </citation>
    <scope>NUCLEOTIDE SEQUENCE</scope>
    <source>
        <strain evidence="5">Expedition CK06-06</strain>
    </source>
</reference>
<feature type="domain" description="DNA methylase N-4/N-6" evidence="4">
    <location>
        <begin position="100"/>
        <end position="181"/>
    </location>
</feature>
<sequence>LLDEQSGVSKSPATYTRGANSGNRNAYSLGGALIGEPAGKESLNYGDTGGASRFFAQLNYGPDDALRFYYCAKVSRAERNAGLEGIEEQVAPYRQVNSDWKVDIRSPDGGYKTAPQSIRQNNHPTVKPLALMRYLITLVTRPEHVVLDPFMGSGSTGRAAIELGRGFIGIDKERDAYEIAKRRIADAQRQPQLSGLEGTR</sequence>
<accession>X1DF55</accession>
<dbReference type="PRINTS" id="PR00508">
    <property type="entry name" value="S21N4MTFRASE"/>
</dbReference>
<evidence type="ECO:0000313" key="5">
    <source>
        <dbReference type="EMBL" id="GAG95036.1"/>
    </source>
</evidence>
<keyword evidence="1" id="KW-0489">Methyltransferase</keyword>
<dbReference type="InterPro" id="IPR001091">
    <property type="entry name" value="RM_Methyltransferase"/>
</dbReference>
<comment type="caution">
    <text evidence="5">The sequence shown here is derived from an EMBL/GenBank/DDBJ whole genome shotgun (WGS) entry which is preliminary data.</text>
</comment>
<feature type="non-terminal residue" evidence="5">
    <location>
        <position position="1"/>
    </location>
</feature>
<gene>
    <name evidence="5" type="ORF">S01H4_48894</name>
</gene>
<dbReference type="GO" id="GO:0008170">
    <property type="term" value="F:N-methyltransferase activity"/>
    <property type="evidence" value="ECO:0007669"/>
    <property type="project" value="InterPro"/>
</dbReference>
<keyword evidence="2" id="KW-0808">Transferase</keyword>
<feature type="region of interest" description="Disordered" evidence="3">
    <location>
        <begin position="1"/>
        <end position="21"/>
    </location>
</feature>
<dbReference type="AlphaFoldDB" id="X1DF55"/>
<dbReference type="InterPro" id="IPR002941">
    <property type="entry name" value="DNA_methylase_N4/N6"/>
</dbReference>
<dbReference type="GO" id="GO:0003677">
    <property type="term" value="F:DNA binding"/>
    <property type="evidence" value="ECO:0007669"/>
    <property type="project" value="InterPro"/>
</dbReference>
<dbReference type="Gene3D" id="3.40.50.150">
    <property type="entry name" value="Vaccinia Virus protein VP39"/>
    <property type="match status" value="1"/>
</dbReference>
<proteinExistence type="predicted"/>
<dbReference type="GO" id="GO:0032259">
    <property type="term" value="P:methylation"/>
    <property type="evidence" value="ECO:0007669"/>
    <property type="project" value="UniProtKB-KW"/>
</dbReference>
<evidence type="ECO:0000256" key="1">
    <source>
        <dbReference type="ARBA" id="ARBA00022603"/>
    </source>
</evidence>
<dbReference type="InterPro" id="IPR029063">
    <property type="entry name" value="SAM-dependent_MTases_sf"/>
</dbReference>
<organism evidence="5">
    <name type="scientific">marine sediment metagenome</name>
    <dbReference type="NCBI Taxonomy" id="412755"/>
    <lineage>
        <taxon>unclassified sequences</taxon>
        <taxon>metagenomes</taxon>
        <taxon>ecological metagenomes</taxon>
    </lineage>
</organism>
<evidence type="ECO:0000256" key="2">
    <source>
        <dbReference type="ARBA" id="ARBA00022679"/>
    </source>
</evidence>
<protein>
    <recommendedName>
        <fullName evidence="4">DNA methylase N-4/N-6 domain-containing protein</fullName>
    </recommendedName>
</protein>
<dbReference type="SUPFAM" id="SSF53335">
    <property type="entry name" value="S-adenosyl-L-methionine-dependent methyltransferases"/>
    <property type="match status" value="1"/>
</dbReference>
<dbReference type="EMBL" id="BART01027600">
    <property type="protein sequence ID" value="GAG95036.1"/>
    <property type="molecule type" value="Genomic_DNA"/>
</dbReference>